<feature type="non-terminal residue" evidence="1">
    <location>
        <position position="1"/>
    </location>
</feature>
<dbReference type="AlphaFoldDB" id="W2ZIP0"/>
<organism evidence="1 2">
    <name type="scientific">Phytophthora nicotianae P10297</name>
    <dbReference type="NCBI Taxonomy" id="1317064"/>
    <lineage>
        <taxon>Eukaryota</taxon>
        <taxon>Sar</taxon>
        <taxon>Stramenopiles</taxon>
        <taxon>Oomycota</taxon>
        <taxon>Peronosporomycetes</taxon>
        <taxon>Peronosporales</taxon>
        <taxon>Peronosporaceae</taxon>
        <taxon>Phytophthora</taxon>
    </lineage>
</organism>
<comment type="caution">
    <text evidence="1">The sequence shown here is derived from an EMBL/GenBank/DDBJ whole genome shotgun (WGS) entry which is preliminary data.</text>
</comment>
<evidence type="ECO:0000313" key="1">
    <source>
        <dbReference type="EMBL" id="ETP46089.1"/>
    </source>
</evidence>
<accession>W2ZIP0</accession>
<name>W2ZIP0_PHYNI</name>
<sequence>FFVRGVDIEWGDDETIPFREQLKARAVTHGRQPGGILRLRGE</sequence>
<gene>
    <name evidence="1" type="ORF">F442_07621</name>
</gene>
<dbReference type="Proteomes" id="UP000018948">
    <property type="component" value="Unassembled WGS sequence"/>
</dbReference>
<protein>
    <submittedName>
        <fullName evidence="1">Uncharacterized protein</fullName>
    </submittedName>
</protein>
<evidence type="ECO:0000313" key="2">
    <source>
        <dbReference type="Proteomes" id="UP000018948"/>
    </source>
</evidence>
<proteinExistence type="predicted"/>
<dbReference type="EMBL" id="ANIY01001604">
    <property type="protein sequence ID" value="ETP46089.1"/>
    <property type="molecule type" value="Genomic_DNA"/>
</dbReference>
<reference evidence="1 2" key="1">
    <citation type="submission" date="2013-11" db="EMBL/GenBank/DDBJ databases">
        <title>The Genome Sequence of Phytophthora parasitica P10297.</title>
        <authorList>
            <consortium name="The Broad Institute Genomics Platform"/>
            <person name="Russ C."/>
            <person name="Tyler B."/>
            <person name="Panabieres F."/>
            <person name="Shan W."/>
            <person name="Tripathy S."/>
            <person name="Grunwald N."/>
            <person name="Machado M."/>
            <person name="Johnson C.S."/>
            <person name="Walker B."/>
            <person name="Young S.K."/>
            <person name="Zeng Q."/>
            <person name="Gargeya S."/>
            <person name="Fitzgerald M."/>
            <person name="Haas B."/>
            <person name="Abouelleil A."/>
            <person name="Allen A.W."/>
            <person name="Alvarado L."/>
            <person name="Arachchi H.M."/>
            <person name="Berlin A.M."/>
            <person name="Chapman S.B."/>
            <person name="Gainer-Dewar J."/>
            <person name="Goldberg J."/>
            <person name="Griggs A."/>
            <person name="Gujja S."/>
            <person name="Hansen M."/>
            <person name="Howarth C."/>
            <person name="Imamovic A."/>
            <person name="Ireland A."/>
            <person name="Larimer J."/>
            <person name="McCowan C."/>
            <person name="Murphy C."/>
            <person name="Pearson M."/>
            <person name="Poon T.W."/>
            <person name="Priest M."/>
            <person name="Roberts A."/>
            <person name="Saif S."/>
            <person name="Shea T."/>
            <person name="Sisk P."/>
            <person name="Sykes S."/>
            <person name="Wortman J."/>
            <person name="Nusbaum C."/>
            <person name="Birren B."/>
        </authorList>
    </citation>
    <scope>NUCLEOTIDE SEQUENCE [LARGE SCALE GENOMIC DNA]</scope>
    <source>
        <strain evidence="1 2">P10297</strain>
    </source>
</reference>